<evidence type="ECO:0000313" key="1">
    <source>
        <dbReference type="EMBL" id="CAF4632235.1"/>
    </source>
</evidence>
<dbReference type="EMBL" id="CAJOBH010105004">
    <property type="protein sequence ID" value="CAF4632235.1"/>
    <property type="molecule type" value="Genomic_DNA"/>
</dbReference>
<evidence type="ECO:0000313" key="3">
    <source>
        <dbReference type="Proteomes" id="UP000681720"/>
    </source>
</evidence>
<gene>
    <name evidence="1" type="ORF">BYL167_LOCUS41410</name>
    <name evidence="2" type="ORF">GIL414_LOCUS41084</name>
</gene>
<dbReference type="Proteomes" id="UP000681720">
    <property type="component" value="Unassembled WGS sequence"/>
</dbReference>
<evidence type="ECO:0000313" key="2">
    <source>
        <dbReference type="EMBL" id="CAF4651670.1"/>
    </source>
</evidence>
<organism evidence="2 3">
    <name type="scientific">Rotaria magnacalcarata</name>
    <dbReference type="NCBI Taxonomy" id="392030"/>
    <lineage>
        <taxon>Eukaryota</taxon>
        <taxon>Metazoa</taxon>
        <taxon>Spiralia</taxon>
        <taxon>Gnathifera</taxon>
        <taxon>Rotifera</taxon>
        <taxon>Eurotatoria</taxon>
        <taxon>Bdelloidea</taxon>
        <taxon>Philodinida</taxon>
        <taxon>Philodinidae</taxon>
        <taxon>Rotaria</taxon>
    </lineage>
</organism>
<reference evidence="2" key="1">
    <citation type="submission" date="2021-02" db="EMBL/GenBank/DDBJ databases">
        <authorList>
            <person name="Nowell W R."/>
        </authorList>
    </citation>
    <scope>NUCLEOTIDE SEQUENCE</scope>
</reference>
<proteinExistence type="predicted"/>
<dbReference type="AlphaFoldDB" id="A0A8S2ZTE1"/>
<accession>A0A8S2ZTE1</accession>
<sequence length="17" mass="1998">MPKSKVDLAKYLDNQTF</sequence>
<comment type="caution">
    <text evidence="2">The sequence shown here is derived from an EMBL/GenBank/DDBJ whole genome shotgun (WGS) entry which is preliminary data.</text>
</comment>
<feature type="non-terminal residue" evidence="2">
    <location>
        <position position="17"/>
    </location>
</feature>
<name>A0A8S2ZTE1_9BILA</name>
<dbReference type="Proteomes" id="UP000681967">
    <property type="component" value="Unassembled WGS sequence"/>
</dbReference>
<protein>
    <submittedName>
        <fullName evidence="2">Uncharacterized protein</fullName>
    </submittedName>
</protein>
<dbReference type="EMBL" id="CAJOBJ010115538">
    <property type="protein sequence ID" value="CAF4651670.1"/>
    <property type="molecule type" value="Genomic_DNA"/>
</dbReference>